<comment type="caution">
    <text evidence="2">The sequence shown here is derived from an EMBL/GenBank/DDBJ whole genome shotgun (WGS) entry which is preliminary data.</text>
</comment>
<organism evidence="2 3">
    <name type="scientific">Rhypophila decipiens</name>
    <dbReference type="NCBI Taxonomy" id="261697"/>
    <lineage>
        <taxon>Eukaryota</taxon>
        <taxon>Fungi</taxon>
        <taxon>Dikarya</taxon>
        <taxon>Ascomycota</taxon>
        <taxon>Pezizomycotina</taxon>
        <taxon>Sordariomycetes</taxon>
        <taxon>Sordariomycetidae</taxon>
        <taxon>Sordariales</taxon>
        <taxon>Naviculisporaceae</taxon>
        <taxon>Rhypophila</taxon>
    </lineage>
</organism>
<feature type="region of interest" description="Disordered" evidence="1">
    <location>
        <begin position="636"/>
        <end position="710"/>
    </location>
</feature>
<accession>A0AAN6YBV6</accession>
<evidence type="ECO:0000313" key="2">
    <source>
        <dbReference type="EMBL" id="KAK4215745.1"/>
    </source>
</evidence>
<feature type="compositionally biased region" description="Polar residues" evidence="1">
    <location>
        <begin position="664"/>
        <end position="678"/>
    </location>
</feature>
<dbReference type="AlphaFoldDB" id="A0AAN6YBV6"/>
<name>A0AAN6YBV6_9PEZI</name>
<reference evidence="2" key="2">
    <citation type="submission" date="2023-05" db="EMBL/GenBank/DDBJ databases">
        <authorList>
            <consortium name="Lawrence Berkeley National Laboratory"/>
            <person name="Steindorff A."/>
            <person name="Hensen N."/>
            <person name="Bonometti L."/>
            <person name="Westerberg I."/>
            <person name="Brannstrom I.O."/>
            <person name="Guillou S."/>
            <person name="Cros-Aarteil S."/>
            <person name="Calhoun S."/>
            <person name="Haridas S."/>
            <person name="Kuo A."/>
            <person name="Mondo S."/>
            <person name="Pangilinan J."/>
            <person name="Riley R."/>
            <person name="Labutti K."/>
            <person name="Andreopoulos B."/>
            <person name="Lipzen A."/>
            <person name="Chen C."/>
            <person name="Yanf M."/>
            <person name="Daum C."/>
            <person name="Ng V."/>
            <person name="Clum A."/>
            <person name="Ohm R."/>
            <person name="Martin F."/>
            <person name="Silar P."/>
            <person name="Natvig D."/>
            <person name="Lalanne C."/>
            <person name="Gautier V."/>
            <person name="Ament-Velasquez S.L."/>
            <person name="Kruys A."/>
            <person name="Hutchinson M.I."/>
            <person name="Powell A.J."/>
            <person name="Barry K."/>
            <person name="Miller A.N."/>
            <person name="Grigoriev I.V."/>
            <person name="Debuchy R."/>
            <person name="Gladieux P."/>
            <person name="Thoren M.H."/>
            <person name="Johannesson H."/>
        </authorList>
    </citation>
    <scope>NUCLEOTIDE SEQUENCE</scope>
    <source>
        <strain evidence="2">PSN293</strain>
    </source>
</reference>
<protein>
    <submittedName>
        <fullName evidence="2">Uncharacterized protein</fullName>
    </submittedName>
</protein>
<gene>
    <name evidence="2" type="ORF">QBC37DRAFT_117067</name>
</gene>
<feature type="compositionally biased region" description="Acidic residues" evidence="1">
    <location>
        <begin position="685"/>
        <end position="701"/>
    </location>
</feature>
<sequence length="723" mass="80376">MLGVCHPNLGDSGVQLLRTLQTAVLEVGEVHYASLHCTTVSVIYTDEIFHISARGSPVTIIEVGEQLAWLTAALRSSPRPGIGIASCIPTVTVDHISSMPNMPVSTVHSGPVNFGCRIQVNFDDPTAAQSDIFDFVPGCCWHKCFRNPVVLRGYPIPRRPETGSGLEVSIGIMTSLANARYQVVFGRRSVLKGFSTMLTVSKVREDIVFWRLFYNEDGSYISYEDVRVPRIQSEDASLALSEAAISAQRHILGWCEKVENLAGSAHANYDIGWSGLPPPSQSFAWDKISISIGKILNVGAGISFGIKDKPEHISYDEDYISTVDTIANRYFVFYDIEDKRAFLLDGASALLHLLRAFIRHSLSNRRRRHVCLFDPEEFQNDPPEELEKDAAAFWVLVNEQNQLHPLWKLTCSPSNETSIKVGKKLEQSVTTTSTYFCIKDKVLQICRVLQQIAAHQDDVHTRAGVGSRIKLTPRRQLEGFDFMDIATTQGTIWPNVAELHAKGAGWVDFRAGNPRGACFRHPIWRTTETGRQDPVSDVHRGSKKKQNLWRVVDNIYWHMPDKAFEPCKCVSPAKSRSQPRSKPQHDRVQVLLPSLFPRFWGRGLKSPCGVLPDQGALLFGHSWRFPLRWGATAIPTEGEPDCLPDSSDRGSGLPELALMDDSGLGSSVQTSDNNTPLSRSRGEPAEDYGMEMDLDDDDDDGTFVGNGGPTDFGMYLHPNRALE</sequence>
<keyword evidence="3" id="KW-1185">Reference proteome</keyword>
<evidence type="ECO:0000256" key="1">
    <source>
        <dbReference type="SAM" id="MobiDB-lite"/>
    </source>
</evidence>
<reference evidence="2" key="1">
    <citation type="journal article" date="2023" name="Mol. Phylogenet. Evol.">
        <title>Genome-scale phylogeny and comparative genomics of the fungal order Sordariales.</title>
        <authorList>
            <person name="Hensen N."/>
            <person name="Bonometti L."/>
            <person name="Westerberg I."/>
            <person name="Brannstrom I.O."/>
            <person name="Guillou S."/>
            <person name="Cros-Aarteil S."/>
            <person name="Calhoun S."/>
            <person name="Haridas S."/>
            <person name="Kuo A."/>
            <person name="Mondo S."/>
            <person name="Pangilinan J."/>
            <person name="Riley R."/>
            <person name="LaButti K."/>
            <person name="Andreopoulos B."/>
            <person name="Lipzen A."/>
            <person name="Chen C."/>
            <person name="Yan M."/>
            <person name="Daum C."/>
            <person name="Ng V."/>
            <person name="Clum A."/>
            <person name="Steindorff A."/>
            <person name="Ohm R.A."/>
            <person name="Martin F."/>
            <person name="Silar P."/>
            <person name="Natvig D.O."/>
            <person name="Lalanne C."/>
            <person name="Gautier V."/>
            <person name="Ament-Velasquez S.L."/>
            <person name="Kruys A."/>
            <person name="Hutchinson M.I."/>
            <person name="Powell A.J."/>
            <person name="Barry K."/>
            <person name="Miller A.N."/>
            <person name="Grigoriev I.V."/>
            <person name="Debuchy R."/>
            <person name="Gladieux P."/>
            <person name="Hiltunen Thoren M."/>
            <person name="Johannesson H."/>
        </authorList>
    </citation>
    <scope>NUCLEOTIDE SEQUENCE</scope>
    <source>
        <strain evidence="2">PSN293</strain>
    </source>
</reference>
<evidence type="ECO:0000313" key="3">
    <source>
        <dbReference type="Proteomes" id="UP001301769"/>
    </source>
</evidence>
<proteinExistence type="predicted"/>
<dbReference type="Proteomes" id="UP001301769">
    <property type="component" value="Unassembled WGS sequence"/>
</dbReference>
<dbReference type="EMBL" id="MU858076">
    <property type="protein sequence ID" value="KAK4215745.1"/>
    <property type="molecule type" value="Genomic_DNA"/>
</dbReference>